<dbReference type="Proteomes" id="UP000177407">
    <property type="component" value="Unassembled WGS sequence"/>
</dbReference>
<dbReference type="EMBL" id="MFGA01000023">
    <property type="protein sequence ID" value="OGF20575.1"/>
    <property type="molecule type" value="Genomic_DNA"/>
</dbReference>
<dbReference type="SMART" id="SM00530">
    <property type="entry name" value="HTH_XRE"/>
    <property type="match status" value="1"/>
</dbReference>
<feature type="domain" description="HTH cro/C1-type" evidence="2">
    <location>
        <begin position="13"/>
        <end position="67"/>
    </location>
</feature>
<dbReference type="InterPro" id="IPR001387">
    <property type="entry name" value="Cro/C1-type_HTH"/>
</dbReference>
<organism evidence="3 4">
    <name type="scientific">Candidatus Falkowbacteria bacterium RIFOXYA2_FULL_38_12</name>
    <dbReference type="NCBI Taxonomy" id="1797993"/>
    <lineage>
        <taxon>Bacteria</taxon>
        <taxon>Candidatus Falkowiibacteriota</taxon>
    </lineage>
</organism>
<dbReference type="GO" id="GO:0005829">
    <property type="term" value="C:cytosol"/>
    <property type="evidence" value="ECO:0007669"/>
    <property type="project" value="TreeGrafter"/>
</dbReference>
<dbReference type="PANTHER" id="PTHR46797">
    <property type="entry name" value="HTH-TYPE TRANSCRIPTIONAL REGULATOR"/>
    <property type="match status" value="1"/>
</dbReference>
<dbReference type="Gene3D" id="1.10.260.40">
    <property type="entry name" value="lambda repressor-like DNA-binding domains"/>
    <property type="match status" value="1"/>
</dbReference>
<dbReference type="CDD" id="cd00093">
    <property type="entry name" value="HTH_XRE"/>
    <property type="match status" value="1"/>
</dbReference>
<sequence length="106" mass="12379">MIYMNIAKIGGKIQKLRQLKGLTQKDLGDLLGYSESFISYIEKGERNISVSDLHKLANIFNIDHDYFFDKPITVSQFRADKAQDKQNIDYDEIIKNFINYAKKQEK</sequence>
<dbReference type="SUPFAM" id="SSF47413">
    <property type="entry name" value="lambda repressor-like DNA-binding domains"/>
    <property type="match status" value="1"/>
</dbReference>
<dbReference type="InterPro" id="IPR010982">
    <property type="entry name" value="Lambda_DNA-bd_dom_sf"/>
</dbReference>
<evidence type="ECO:0000256" key="1">
    <source>
        <dbReference type="ARBA" id="ARBA00023125"/>
    </source>
</evidence>
<reference evidence="3 4" key="1">
    <citation type="journal article" date="2016" name="Nat. Commun.">
        <title>Thousands of microbial genomes shed light on interconnected biogeochemical processes in an aquifer system.</title>
        <authorList>
            <person name="Anantharaman K."/>
            <person name="Brown C.T."/>
            <person name="Hug L.A."/>
            <person name="Sharon I."/>
            <person name="Castelle C.J."/>
            <person name="Probst A.J."/>
            <person name="Thomas B.C."/>
            <person name="Singh A."/>
            <person name="Wilkins M.J."/>
            <person name="Karaoz U."/>
            <person name="Brodie E.L."/>
            <person name="Williams K.H."/>
            <person name="Hubbard S.S."/>
            <person name="Banfield J.F."/>
        </authorList>
    </citation>
    <scope>NUCLEOTIDE SEQUENCE [LARGE SCALE GENOMIC DNA]</scope>
</reference>
<evidence type="ECO:0000313" key="3">
    <source>
        <dbReference type="EMBL" id="OGF20575.1"/>
    </source>
</evidence>
<comment type="caution">
    <text evidence="3">The sequence shown here is derived from an EMBL/GenBank/DDBJ whole genome shotgun (WGS) entry which is preliminary data.</text>
</comment>
<keyword evidence="1" id="KW-0238">DNA-binding</keyword>
<dbReference type="GO" id="GO:0003700">
    <property type="term" value="F:DNA-binding transcription factor activity"/>
    <property type="evidence" value="ECO:0007669"/>
    <property type="project" value="TreeGrafter"/>
</dbReference>
<gene>
    <name evidence="3" type="ORF">A2257_04440</name>
</gene>
<dbReference type="Pfam" id="PF01381">
    <property type="entry name" value="HTH_3"/>
    <property type="match status" value="1"/>
</dbReference>
<evidence type="ECO:0000259" key="2">
    <source>
        <dbReference type="PROSITE" id="PS50943"/>
    </source>
</evidence>
<dbReference type="GO" id="GO:0003677">
    <property type="term" value="F:DNA binding"/>
    <property type="evidence" value="ECO:0007669"/>
    <property type="project" value="UniProtKB-KW"/>
</dbReference>
<protein>
    <recommendedName>
        <fullName evidence="2">HTH cro/C1-type domain-containing protein</fullName>
    </recommendedName>
</protein>
<accession>A0A1F5S1L2</accession>
<evidence type="ECO:0000313" key="4">
    <source>
        <dbReference type="Proteomes" id="UP000177407"/>
    </source>
</evidence>
<dbReference type="InterPro" id="IPR050807">
    <property type="entry name" value="TransReg_Diox_bact_type"/>
</dbReference>
<dbReference type="PROSITE" id="PS50943">
    <property type="entry name" value="HTH_CROC1"/>
    <property type="match status" value="1"/>
</dbReference>
<dbReference type="PANTHER" id="PTHR46797:SF1">
    <property type="entry name" value="METHYLPHOSPHONATE SYNTHASE"/>
    <property type="match status" value="1"/>
</dbReference>
<name>A0A1F5S1L2_9BACT</name>
<dbReference type="AlphaFoldDB" id="A0A1F5S1L2"/>
<proteinExistence type="predicted"/>